<name>A0ACC0BGK4_CATRO</name>
<gene>
    <name evidence="1" type="ORF">M9H77_12072</name>
</gene>
<keyword evidence="2" id="KW-1185">Reference proteome</keyword>
<organism evidence="1 2">
    <name type="scientific">Catharanthus roseus</name>
    <name type="common">Madagascar periwinkle</name>
    <name type="synonym">Vinca rosea</name>
    <dbReference type="NCBI Taxonomy" id="4058"/>
    <lineage>
        <taxon>Eukaryota</taxon>
        <taxon>Viridiplantae</taxon>
        <taxon>Streptophyta</taxon>
        <taxon>Embryophyta</taxon>
        <taxon>Tracheophyta</taxon>
        <taxon>Spermatophyta</taxon>
        <taxon>Magnoliopsida</taxon>
        <taxon>eudicotyledons</taxon>
        <taxon>Gunneridae</taxon>
        <taxon>Pentapetalae</taxon>
        <taxon>asterids</taxon>
        <taxon>lamiids</taxon>
        <taxon>Gentianales</taxon>
        <taxon>Apocynaceae</taxon>
        <taxon>Rauvolfioideae</taxon>
        <taxon>Vinceae</taxon>
        <taxon>Catharanthinae</taxon>
        <taxon>Catharanthus</taxon>
    </lineage>
</organism>
<protein>
    <submittedName>
        <fullName evidence="1">Uncharacterized protein</fullName>
    </submittedName>
</protein>
<evidence type="ECO:0000313" key="1">
    <source>
        <dbReference type="EMBL" id="KAI5671708.1"/>
    </source>
</evidence>
<reference evidence="2" key="1">
    <citation type="journal article" date="2023" name="Nat. Plants">
        <title>Single-cell RNA sequencing provides a high-resolution roadmap for understanding the multicellular compartmentation of specialized metabolism.</title>
        <authorList>
            <person name="Sun S."/>
            <person name="Shen X."/>
            <person name="Li Y."/>
            <person name="Li Y."/>
            <person name="Wang S."/>
            <person name="Li R."/>
            <person name="Zhang H."/>
            <person name="Shen G."/>
            <person name="Guo B."/>
            <person name="Wei J."/>
            <person name="Xu J."/>
            <person name="St-Pierre B."/>
            <person name="Chen S."/>
            <person name="Sun C."/>
        </authorList>
    </citation>
    <scope>NUCLEOTIDE SEQUENCE [LARGE SCALE GENOMIC DNA]</scope>
</reference>
<evidence type="ECO:0000313" key="2">
    <source>
        <dbReference type="Proteomes" id="UP001060085"/>
    </source>
</evidence>
<dbReference type="Proteomes" id="UP001060085">
    <property type="component" value="Linkage Group LG03"/>
</dbReference>
<proteinExistence type="predicted"/>
<sequence>MGPPDQTFQEIATTAEHDTESNAIPPWAYPSNDTTSSINWIQIKSNNTKHVVRKRPSYGGLATHSASAFDMLIKNVYQTPFRIRATIGHIKLFIYRKIPIRWVKLVAMQM</sequence>
<dbReference type="EMBL" id="CM044703">
    <property type="protein sequence ID" value="KAI5671708.1"/>
    <property type="molecule type" value="Genomic_DNA"/>
</dbReference>
<accession>A0ACC0BGK4</accession>
<comment type="caution">
    <text evidence="1">The sequence shown here is derived from an EMBL/GenBank/DDBJ whole genome shotgun (WGS) entry which is preliminary data.</text>
</comment>